<keyword evidence="2" id="KW-0732">Signal</keyword>
<dbReference type="RefSeq" id="WP_184246437.1">
    <property type="nucleotide sequence ID" value="NZ_BAAACU010000028.1"/>
</dbReference>
<dbReference type="Pfam" id="PF09580">
    <property type="entry name" value="Spore_YhcN_YlaJ"/>
    <property type="match status" value="1"/>
</dbReference>
<organism evidence="3 4">
    <name type="scientific">Gracilibacillus halotolerans</name>
    <dbReference type="NCBI Taxonomy" id="74386"/>
    <lineage>
        <taxon>Bacteria</taxon>
        <taxon>Bacillati</taxon>
        <taxon>Bacillota</taxon>
        <taxon>Bacilli</taxon>
        <taxon>Bacillales</taxon>
        <taxon>Bacillaceae</taxon>
        <taxon>Gracilibacillus</taxon>
    </lineage>
</organism>
<feature type="chain" id="PRO_5039622726" evidence="2">
    <location>
        <begin position="21"/>
        <end position="246"/>
    </location>
</feature>
<keyword evidence="3" id="KW-0449">Lipoprotein</keyword>
<reference evidence="3 4" key="1">
    <citation type="submission" date="2020-08" db="EMBL/GenBank/DDBJ databases">
        <title>Genomic Encyclopedia of Type Strains, Phase IV (KMG-IV): sequencing the most valuable type-strain genomes for metagenomic binning, comparative biology and taxonomic classification.</title>
        <authorList>
            <person name="Goeker M."/>
        </authorList>
    </citation>
    <scope>NUCLEOTIDE SEQUENCE [LARGE SCALE GENOMIC DNA]</scope>
    <source>
        <strain evidence="3 4">DSM 11805</strain>
    </source>
</reference>
<evidence type="ECO:0000256" key="2">
    <source>
        <dbReference type="SAM" id="SignalP"/>
    </source>
</evidence>
<dbReference type="InterPro" id="IPR014247">
    <property type="entry name" value="Spore_lipoprot_YhcN/YlaJ"/>
</dbReference>
<dbReference type="GO" id="GO:0030435">
    <property type="term" value="P:sporulation resulting in formation of a cellular spore"/>
    <property type="evidence" value="ECO:0007669"/>
    <property type="project" value="InterPro"/>
</dbReference>
<dbReference type="AlphaFoldDB" id="A0A841RM65"/>
<comment type="caution">
    <text evidence="3">The sequence shown here is derived from an EMBL/GenBank/DDBJ whole genome shotgun (WGS) entry which is preliminary data.</text>
</comment>
<evidence type="ECO:0000313" key="4">
    <source>
        <dbReference type="Proteomes" id="UP000572212"/>
    </source>
</evidence>
<feature type="region of interest" description="Disordered" evidence="1">
    <location>
        <begin position="22"/>
        <end position="132"/>
    </location>
</feature>
<name>A0A841RM65_9BACI</name>
<feature type="signal peptide" evidence="2">
    <location>
        <begin position="1"/>
        <end position="20"/>
    </location>
</feature>
<dbReference type="PROSITE" id="PS51257">
    <property type="entry name" value="PROKAR_LIPOPROTEIN"/>
    <property type="match status" value="1"/>
</dbReference>
<evidence type="ECO:0000256" key="1">
    <source>
        <dbReference type="SAM" id="MobiDB-lite"/>
    </source>
</evidence>
<evidence type="ECO:0000313" key="3">
    <source>
        <dbReference type="EMBL" id="MBB6512713.1"/>
    </source>
</evidence>
<proteinExistence type="predicted"/>
<dbReference type="Proteomes" id="UP000572212">
    <property type="component" value="Unassembled WGS sequence"/>
</dbReference>
<gene>
    <name evidence="3" type="ORF">GGQ92_001499</name>
</gene>
<feature type="compositionally biased region" description="Basic and acidic residues" evidence="1">
    <location>
        <begin position="66"/>
        <end position="76"/>
    </location>
</feature>
<dbReference type="EMBL" id="JACHON010000004">
    <property type="protein sequence ID" value="MBB6512713.1"/>
    <property type="molecule type" value="Genomic_DNA"/>
</dbReference>
<dbReference type="NCBIfam" id="TIGR02898">
    <property type="entry name" value="spore_YhcN_YlaJ"/>
    <property type="match status" value="1"/>
</dbReference>
<keyword evidence="4" id="KW-1185">Reference proteome</keyword>
<sequence length="246" mass="27802">MKWSKVVLTSILAGTLALTACNTNDNDLGQRDGNDNMNTRPVRYDHQNNDPGIDRFSTPRGSGIQSDDHGARDGRTPAETNYPPMNTQRQPDTRMDTGNRDVDQNRNGNQGNTGENNNQRNTGENNNQNQNENNYDVAEKAADRIKQEVSEVNNVYVLTTDNNAYVAATWDKDDEDLSDDTKKKITQAVKSVENDIDNVYITTNPDFFDLTDNYVNDLDERPVRGFFDQIGNMIERVFPNQETTNQ</sequence>
<protein>
    <submittedName>
        <fullName evidence="3">YhcN/YlaJ family sporulation lipoprotein</fullName>
    </submittedName>
</protein>
<accession>A0A841RM65</accession>
<feature type="compositionally biased region" description="Basic and acidic residues" evidence="1">
    <location>
        <begin position="91"/>
        <end position="104"/>
    </location>
</feature>
<feature type="compositionally biased region" description="Low complexity" evidence="1">
    <location>
        <begin position="105"/>
        <end position="132"/>
    </location>
</feature>
<dbReference type="InterPro" id="IPR019076">
    <property type="entry name" value="Spore_lipoprot_YhcN/YlaJ-like"/>
</dbReference>